<sequence length="64" mass="7240">RKAIADNDDEIAFYNAELQRIRADVANLISEIANEATQKQLLLAEKTVLEQELKALETAHKFDV</sequence>
<feature type="coiled-coil region" evidence="1">
    <location>
        <begin position="11"/>
        <end position="59"/>
    </location>
</feature>
<evidence type="ECO:0000256" key="1">
    <source>
        <dbReference type="SAM" id="Coils"/>
    </source>
</evidence>
<comment type="caution">
    <text evidence="2">The sequence shown here is derived from an EMBL/GenBank/DDBJ whole genome shotgun (WGS) entry which is preliminary data.</text>
</comment>
<gene>
    <name evidence="2" type="ORF">SMN809_LOCUS61026</name>
</gene>
<keyword evidence="1" id="KW-0175">Coiled coil</keyword>
<feature type="non-terminal residue" evidence="2">
    <location>
        <position position="64"/>
    </location>
</feature>
<evidence type="ECO:0000313" key="3">
    <source>
        <dbReference type="Proteomes" id="UP000676336"/>
    </source>
</evidence>
<reference evidence="2" key="1">
    <citation type="submission" date="2021-02" db="EMBL/GenBank/DDBJ databases">
        <authorList>
            <person name="Nowell W R."/>
        </authorList>
    </citation>
    <scope>NUCLEOTIDE SEQUENCE</scope>
</reference>
<organism evidence="2 3">
    <name type="scientific">Rotaria magnacalcarata</name>
    <dbReference type="NCBI Taxonomy" id="392030"/>
    <lineage>
        <taxon>Eukaryota</taxon>
        <taxon>Metazoa</taxon>
        <taxon>Spiralia</taxon>
        <taxon>Gnathifera</taxon>
        <taxon>Rotifera</taxon>
        <taxon>Eurotatoria</taxon>
        <taxon>Bdelloidea</taxon>
        <taxon>Philodinida</taxon>
        <taxon>Philodinidae</taxon>
        <taxon>Rotaria</taxon>
    </lineage>
</organism>
<dbReference type="AlphaFoldDB" id="A0A8S3EV73"/>
<dbReference type="EMBL" id="CAJOBI010241865">
    <property type="protein sequence ID" value="CAF5086752.1"/>
    <property type="molecule type" value="Genomic_DNA"/>
</dbReference>
<protein>
    <submittedName>
        <fullName evidence="2">Uncharacterized protein</fullName>
    </submittedName>
</protein>
<feature type="non-terminal residue" evidence="2">
    <location>
        <position position="1"/>
    </location>
</feature>
<accession>A0A8S3EV73</accession>
<evidence type="ECO:0000313" key="2">
    <source>
        <dbReference type="EMBL" id="CAF5086752.1"/>
    </source>
</evidence>
<dbReference type="Proteomes" id="UP000676336">
    <property type="component" value="Unassembled WGS sequence"/>
</dbReference>
<name>A0A8S3EV73_9BILA</name>
<proteinExistence type="predicted"/>